<dbReference type="GO" id="GO:0006355">
    <property type="term" value="P:regulation of DNA-templated transcription"/>
    <property type="evidence" value="ECO:0007669"/>
    <property type="project" value="InterPro"/>
</dbReference>
<evidence type="ECO:0000313" key="8">
    <source>
        <dbReference type="EMBL" id="SDQ70948.1"/>
    </source>
</evidence>
<evidence type="ECO:0000256" key="2">
    <source>
        <dbReference type="ARBA" id="ARBA00023015"/>
    </source>
</evidence>
<dbReference type="InterPro" id="IPR058245">
    <property type="entry name" value="NreC/VraR/RcsB-like_REC"/>
</dbReference>
<dbReference type="EMBL" id="FNKK01000002">
    <property type="protein sequence ID" value="SDQ70948.1"/>
    <property type="molecule type" value="Genomic_DNA"/>
</dbReference>
<dbReference type="InterPro" id="IPR011006">
    <property type="entry name" value="CheY-like_superfamily"/>
</dbReference>
<keyword evidence="1 5" id="KW-0597">Phosphoprotein</keyword>
<evidence type="ECO:0000256" key="5">
    <source>
        <dbReference type="PROSITE-ProRule" id="PRU00169"/>
    </source>
</evidence>
<dbReference type="Gene3D" id="3.40.50.2300">
    <property type="match status" value="1"/>
</dbReference>
<protein>
    <submittedName>
        <fullName evidence="8">DNA-binding response regulator, NarL/FixJ family, contains REC and HTH domains</fullName>
    </submittedName>
</protein>
<sequence>MIGAEGEVISVLLADDDDRFRGVYRKLFARTAGFRVAGEAADGAEAARLAAALKPAVALLDVQMPGTNGLEAARRILSATSTRVIMLTVFDLDEYVYEALTLGASGFLLKNAAPQEVLQAVRTVHAGNAMLAPEVTARLIRRFAPQRPRQRHPFADQLLSEREMQVIRCVARGYSNRRIAEELFLSVETVRTYLRRIFAKLGVNDRTHLAVLAYEAGLLHDPR</sequence>
<evidence type="ECO:0000256" key="3">
    <source>
        <dbReference type="ARBA" id="ARBA00023125"/>
    </source>
</evidence>
<keyword evidence="3 8" id="KW-0238">DNA-binding</keyword>
<dbReference type="OrthoDB" id="9808843at2"/>
<evidence type="ECO:0000313" key="9">
    <source>
        <dbReference type="Proteomes" id="UP000217103"/>
    </source>
</evidence>
<accession>A0A1H1D455</accession>
<keyword evidence="9" id="KW-1185">Reference proteome</keyword>
<gene>
    <name evidence="8" type="ORF">SAMN04489764_1799</name>
</gene>
<reference evidence="8 9" key="1">
    <citation type="submission" date="2016-10" db="EMBL/GenBank/DDBJ databases">
        <authorList>
            <person name="de Groot N.N."/>
        </authorList>
    </citation>
    <scope>NUCLEOTIDE SEQUENCE [LARGE SCALE GENOMIC DNA]</scope>
    <source>
        <strain evidence="8 9">DSM 43794</strain>
    </source>
</reference>
<name>A0A1H1D455_9ACTN</name>
<evidence type="ECO:0000256" key="1">
    <source>
        <dbReference type="ARBA" id="ARBA00022553"/>
    </source>
</evidence>
<dbReference type="PANTHER" id="PTHR43214">
    <property type="entry name" value="TWO-COMPONENT RESPONSE REGULATOR"/>
    <property type="match status" value="1"/>
</dbReference>
<evidence type="ECO:0000256" key="4">
    <source>
        <dbReference type="ARBA" id="ARBA00023163"/>
    </source>
</evidence>
<dbReference type="Pfam" id="PF00072">
    <property type="entry name" value="Response_reg"/>
    <property type="match status" value="1"/>
</dbReference>
<dbReference type="GO" id="GO:0000160">
    <property type="term" value="P:phosphorelay signal transduction system"/>
    <property type="evidence" value="ECO:0007669"/>
    <property type="project" value="InterPro"/>
</dbReference>
<feature type="domain" description="HTH luxR-type" evidence="6">
    <location>
        <begin position="152"/>
        <end position="217"/>
    </location>
</feature>
<dbReference type="STRING" id="35622.SAMN04489764_1799"/>
<dbReference type="InterPro" id="IPR000792">
    <property type="entry name" value="Tscrpt_reg_LuxR_C"/>
</dbReference>
<feature type="modified residue" description="4-aspartylphosphate" evidence="5">
    <location>
        <position position="61"/>
    </location>
</feature>
<dbReference type="PROSITE" id="PS50043">
    <property type="entry name" value="HTH_LUXR_2"/>
    <property type="match status" value="1"/>
</dbReference>
<feature type="domain" description="Response regulatory" evidence="7">
    <location>
        <begin position="10"/>
        <end position="125"/>
    </location>
</feature>
<dbReference type="PANTHER" id="PTHR43214:SF24">
    <property type="entry name" value="TRANSCRIPTIONAL REGULATORY PROTEIN NARL-RELATED"/>
    <property type="match status" value="1"/>
</dbReference>
<evidence type="ECO:0000259" key="7">
    <source>
        <dbReference type="PROSITE" id="PS50110"/>
    </source>
</evidence>
<dbReference type="InterPro" id="IPR039420">
    <property type="entry name" value="WalR-like"/>
</dbReference>
<dbReference type="InterPro" id="IPR016032">
    <property type="entry name" value="Sig_transdc_resp-reg_C-effctor"/>
</dbReference>
<dbReference type="SMART" id="SM00421">
    <property type="entry name" value="HTH_LUXR"/>
    <property type="match status" value="1"/>
</dbReference>
<dbReference type="PRINTS" id="PR00038">
    <property type="entry name" value="HTHLUXR"/>
</dbReference>
<dbReference type="CDD" id="cd17535">
    <property type="entry name" value="REC_NarL-like"/>
    <property type="match status" value="1"/>
</dbReference>
<dbReference type="SUPFAM" id="SSF46894">
    <property type="entry name" value="C-terminal effector domain of the bipartite response regulators"/>
    <property type="match status" value="1"/>
</dbReference>
<dbReference type="Pfam" id="PF00196">
    <property type="entry name" value="GerE"/>
    <property type="match status" value="1"/>
</dbReference>
<dbReference type="AlphaFoldDB" id="A0A1H1D455"/>
<dbReference type="SUPFAM" id="SSF52172">
    <property type="entry name" value="CheY-like"/>
    <property type="match status" value="1"/>
</dbReference>
<dbReference type="PROSITE" id="PS00622">
    <property type="entry name" value="HTH_LUXR_1"/>
    <property type="match status" value="1"/>
</dbReference>
<dbReference type="InterPro" id="IPR001789">
    <property type="entry name" value="Sig_transdc_resp-reg_receiver"/>
</dbReference>
<proteinExistence type="predicted"/>
<evidence type="ECO:0000259" key="6">
    <source>
        <dbReference type="PROSITE" id="PS50043"/>
    </source>
</evidence>
<dbReference type="RefSeq" id="WP_093258608.1">
    <property type="nucleotide sequence ID" value="NZ_FNKK01000002.1"/>
</dbReference>
<organism evidence="8 9">
    <name type="scientific">Thermostaphylospora chromogena</name>
    <dbReference type="NCBI Taxonomy" id="35622"/>
    <lineage>
        <taxon>Bacteria</taxon>
        <taxon>Bacillati</taxon>
        <taxon>Actinomycetota</taxon>
        <taxon>Actinomycetes</taxon>
        <taxon>Streptosporangiales</taxon>
        <taxon>Thermomonosporaceae</taxon>
        <taxon>Thermostaphylospora</taxon>
    </lineage>
</organism>
<dbReference type="SMART" id="SM00448">
    <property type="entry name" value="REC"/>
    <property type="match status" value="1"/>
</dbReference>
<dbReference type="PROSITE" id="PS50110">
    <property type="entry name" value="RESPONSE_REGULATORY"/>
    <property type="match status" value="1"/>
</dbReference>
<dbReference type="GO" id="GO:0003677">
    <property type="term" value="F:DNA binding"/>
    <property type="evidence" value="ECO:0007669"/>
    <property type="project" value="UniProtKB-KW"/>
</dbReference>
<keyword evidence="2" id="KW-0805">Transcription regulation</keyword>
<keyword evidence="4" id="KW-0804">Transcription</keyword>
<dbReference type="CDD" id="cd06170">
    <property type="entry name" value="LuxR_C_like"/>
    <property type="match status" value="1"/>
</dbReference>
<dbReference type="Proteomes" id="UP000217103">
    <property type="component" value="Unassembled WGS sequence"/>
</dbReference>